<name>A0A6T5VCD8_9STRA</name>
<feature type="transmembrane region" description="Helical" evidence="6">
    <location>
        <begin position="157"/>
        <end position="176"/>
    </location>
</feature>
<sequence>MKVLSLVTACSALSASAFAVPQKNAAFRSPTAVNMALPNGEHPILTKRASSKSPLFRDPVKTRGGAVPGWAAYNQALDDKPLITKAMTSLVGWFLGDLLAQVFLGSGGPLDWKRLGTLSLFGFAYHGPSGHYFYNFLDSKIEGTGAKQVFSKVGIDQILWCPIFMTVFFTYLGLMAGDSFGTIGNKIKADLLTACQGSWKVWPFVHFINFKYISTKHRLVFLNAVQIAFNMFLAFLGTK</sequence>
<evidence type="ECO:0000256" key="7">
    <source>
        <dbReference type="SAM" id="SignalP"/>
    </source>
</evidence>
<comment type="similarity">
    <text evidence="2 6">Belongs to the peroxisomal membrane protein PXMP2/4 family.</text>
</comment>
<keyword evidence="7" id="KW-0732">Signal</keyword>
<organism evidence="9">
    <name type="scientific">Leptocylindrus aporus</name>
    <dbReference type="NCBI Taxonomy" id="1398097"/>
    <lineage>
        <taxon>Eukaryota</taxon>
        <taxon>Sar</taxon>
        <taxon>Stramenopiles</taxon>
        <taxon>Ochrophyta</taxon>
        <taxon>Bacillariophyta</taxon>
        <taxon>Coscinodiscophyceae</taxon>
        <taxon>Chaetocerotophycidae</taxon>
        <taxon>Leptocylindrales</taxon>
        <taxon>Leptocylindraceae</taxon>
        <taxon>Leptocylindrus</taxon>
    </lineage>
</organism>
<evidence type="ECO:0008006" key="10">
    <source>
        <dbReference type="Google" id="ProtNLM"/>
    </source>
</evidence>
<keyword evidence="3 6" id="KW-0812">Transmembrane</keyword>
<keyword evidence="5 6" id="KW-0472">Membrane</keyword>
<evidence type="ECO:0000256" key="2">
    <source>
        <dbReference type="ARBA" id="ARBA00006824"/>
    </source>
</evidence>
<dbReference type="Pfam" id="PF04117">
    <property type="entry name" value="Mpv17_PMP22"/>
    <property type="match status" value="1"/>
</dbReference>
<gene>
    <name evidence="8" type="ORF">LDAN0322_LOCUS1013</name>
    <name evidence="9" type="ORF">LDAN0322_LOCUS1014</name>
</gene>
<feature type="transmembrane region" description="Helical" evidence="6">
    <location>
        <begin position="219"/>
        <end position="237"/>
    </location>
</feature>
<protein>
    <recommendedName>
        <fullName evidence="10">Peroxisomal membrane protein MPV17</fullName>
    </recommendedName>
</protein>
<accession>A0A6T5VCD8</accession>
<evidence type="ECO:0000313" key="8">
    <source>
        <dbReference type="EMBL" id="CAD8574868.1"/>
    </source>
</evidence>
<dbReference type="AlphaFoldDB" id="A0A6T5VCD8"/>
<dbReference type="PANTHER" id="PTHR11266:SF17">
    <property type="entry name" value="PROTEIN MPV17"/>
    <property type="match status" value="1"/>
</dbReference>
<dbReference type="EMBL" id="HBEU01001506">
    <property type="protein sequence ID" value="CAD8574868.1"/>
    <property type="molecule type" value="Transcribed_RNA"/>
</dbReference>
<dbReference type="EMBL" id="HBEU01001507">
    <property type="protein sequence ID" value="CAD8574869.1"/>
    <property type="molecule type" value="Transcribed_RNA"/>
</dbReference>
<dbReference type="InterPro" id="IPR007248">
    <property type="entry name" value="Mpv17_PMP22"/>
</dbReference>
<evidence type="ECO:0000256" key="5">
    <source>
        <dbReference type="ARBA" id="ARBA00023136"/>
    </source>
</evidence>
<feature type="signal peptide" evidence="7">
    <location>
        <begin position="1"/>
        <end position="19"/>
    </location>
</feature>
<proteinExistence type="inferred from homology"/>
<evidence type="ECO:0000256" key="6">
    <source>
        <dbReference type="RuleBase" id="RU363053"/>
    </source>
</evidence>
<reference evidence="9" key="1">
    <citation type="submission" date="2021-01" db="EMBL/GenBank/DDBJ databases">
        <authorList>
            <person name="Corre E."/>
            <person name="Pelletier E."/>
            <person name="Niang G."/>
            <person name="Scheremetjew M."/>
            <person name="Finn R."/>
            <person name="Kale V."/>
            <person name="Holt S."/>
            <person name="Cochrane G."/>
            <person name="Meng A."/>
            <person name="Brown T."/>
            <person name="Cohen L."/>
        </authorList>
    </citation>
    <scope>NUCLEOTIDE SEQUENCE</scope>
    <source>
        <strain evidence="9">B651</strain>
    </source>
</reference>
<feature type="chain" id="PRO_5036191620" description="Peroxisomal membrane protein MPV17" evidence="7">
    <location>
        <begin position="20"/>
        <end position="239"/>
    </location>
</feature>
<comment type="subcellular location">
    <subcellularLocation>
        <location evidence="1">Membrane</location>
        <topology evidence="1">Multi-pass membrane protein</topology>
    </subcellularLocation>
</comment>
<evidence type="ECO:0000256" key="3">
    <source>
        <dbReference type="ARBA" id="ARBA00022692"/>
    </source>
</evidence>
<evidence type="ECO:0000256" key="4">
    <source>
        <dbReference type="ARBA" id="ARBA00022989"/>
    </source>
</evidence>
<keyword evidence="4 6" id="KW-1133">Transmembrane helix</keyword>
<evidence type="ECO:0000313" key="9">
    <source>
        <dbReference type="EMBL" id="CAD8574869.1"/>
    </source>
</evidence>
<evidence type="ECO:0000256" key="1">
    <source>
        <dbReference type="ARBA" id="ARBA00004141"/>
    </source>
</evidence>
<dbReference type="GO" id="GO:0016020">
    <property type="term" value="C:membrane"/>
    <property type="evidence" value="ECO:0007669"/>
    <property type="project" value="UniProtKB-SubCell"/>
</dbReference>
<dbReference type="GO" id="GO:0005737">
    <property type="term" value="C:cytoplasm"/>
    <property type="evidence" value="ECO:0007669"/>
    <property type="project" value="TreeGrafter"/>
</dbReference>
<dbReference type="PANTHER" id="PTHR11266">
    <property type="entry name" value="PEROXISOMAL MEMBRANE PROTEIN 2, PXMP2 MPV17"/>
    <property type="match status" value="1"/>
</dbReference>